<keyword evidence="3 10" id="KW-0808">Transferase</keyword>
<dbReference type="Proteomes" id="UP000023067">
    <property type="component" value="Unassembled WGS sequence"/>
</dbReference>
<evidence type="ECO:0000256" key="7">
    <source>
        <dbReference type="ARBA" id="ARBA00047334"/>
    </source>
</evidence>
<comment type="catalytic activity">
    <reaction evidence="9 10 11">
        <text>2-[(2R,5Z)-2-carboxy-4-methylthiazol-5(2H)-ylidene]ethyl phosphate + 4-amino-2-methyl-5-(diphosphooxymethyl)pyrimidine + 2 H(+) = thiamine phosphate + CO2 + diphosphate</text>
        <dbReference type="Rhea" id="RHEA:47844"/>
        <dbReference type="ChEBI" id="CHEBI:15378"/>
        <dbReference type="ChEBI" id="CHEBI:16526"/>
        <dbReference type="ChEBI" id="CHEBI:33019"/>
        <dbReference type="ChEBI" id="CHEBI:37575"/>
        <dbReference type="ChEBI" id="CHEBI:57841"/>
        <dbReference type="ChEBI" id="CHEBI:62899"/>
        <dbReference type="EC" id="2.5.1.3"/>
    </reaction>
</comment>
<comment type="caution">
    <text evidence="15">The sequence shown here is derived from an EMBL/GenBank/DDBJ whole genome shotgun (WGS) entry which is preliminary data.</text>
</comment>
<dbReference type="AlphaFoldDB" id="Z9JV88"/>
<evidence type="ECO:0000256" key="10">
    <source>
        <dbReference type="HAMAP-Rule" id="MF_00097"/>
    </source>
</evidence>
<name>Z9JV88_9MICO</name>
<dbReference type="STRING" id="396014.BF93_10580"/>
<feature type="binding site" evidence="10">
    <location>
        <begin position="189"/>
        <end position="191"/>
    </location>
    <ligand>
        <name>2-[(2R,5Z)-2-carboxy-4-methylthiazol-5(2H)-ylidene]ethyl phosphate</name>
        <dbReference type="ChEBI" id="CHEBI:62899"/>
    </ligand>
</feature>
<gene>
    <name evidence="10" type="primary">thiE</name>
    <name evidence="15" type="ORF">BF93_10580</name>
</gene>
<feature type="binding site" evidence="10">
    <location>
        <position position="123"/>
    </location>
    <ligand>
        <name>4-amino-2-methyl-5-(diphosphooxymethyl)pyrimidine</name>
        <dbReference type="ChEBI" id="CHEBI:57841"/>
    </ligand>
</feature>
<comment type="catalytic activity">
    <reaction evidence="7 10 11">
        <text>4-methyl-5-(2-phosphooxyethyl)-thiazole + 4-amino-2-methyl-5-(diphosphooxymethyl)pyrimidine + H(+) = thiamine phosphate + diphosphate</text>
        <dbReference type="Rhea" id="RHEA:22328"/>
        <dbReference type="ChEBI" id="CHEBI:15378"/>
        <dbReference type="ChEBI" id="CHEBI:33019"/>
        <dbReference type="ChEBI" id="CHEBI:37575"/>
        <dbReference type="ChEBI" id="CHEBI:57841"/>
        <dbReference type="ChEBI" id="CHEBI:58296"/>
        <dbReference type="EC" id="2.5.1.3"/>
    </reaction>
</comment>
<comment type="similarity">
    <text evidence="10 11">Belongs to the thiamine-phosphate synthase family.</text>
</comment>
<evidence type="ECO:0000256" key="8">
    <source>
        <dbReference type="ARBA" id="ARBA00047851"/>
    </source>
</evidence>
<comment type="catalytic activity">
    <reaction evidence="8 10 11">
        <text>2-(2-carboxy-4-methylthiazol-5-yl)ethyl phosphate + 4-amino-2-methyl-5-(diphosphooxymethyl)pyrimidine + 2 H(+) = thiamine phosphate + CO2 + diphosphate</text>
        <dbReference type="Rhea" id="RHEA:47848"/>
        <dbReference type="ChEBI" id="CHEBI:15378"/>
        <dbReference type="ChEBI" id="CHEBI:16526"/>
        <dbReference type="ChEBI" id="CHEBI:33019"/>
        <dbReference type="ChEBI" id="CHEBI:37575"/>
        <dbReference type="ChEBI" id="CHEBI:57841"/>
        <dbReference type="ChEBI" id="CHEBI:62890"/>
        <dbReference type="EC" id="2.5.1.3"/>
    </reaction>
</comment>
<feature type="binding site" evidence="10">
    <location>
        <position position="162"/>
    </location>
    <ligand>
        <name>4-amino-2-methyl-5-(diphosphooxymethyl)pyrimidine</name>
        <dbReference type="ChEBI" id="CHEBI:57841"/>
    </ligand>
</feature>
<dbReference type="SUPFAM" id="SSF51391">
    <property type="entry name" value="Thiamin phosphate synthase"/>
    <property type="match status" value="1"/>
</dbReference>
<dbReference type="Gene3D" id="3.20.20.70">
    <property type="entry name" value="Aldolase class I"/>
    <property type="match status" value="1"/>
</dbReference>
<comment type="caution">
    <text evidence="10">Lacks conserved residue(s) required for the propagation of feature annotation.</text>
</comment>
<dbReference type="UniPathway" id="UPA00060">
    <property type="reaction ID" value="UER00141"/>
</dbReference>
<dbReference type="PANTHER" id="PTHR20857:SF15">
    <property type="entry name" value="THIAMINE-PHOSPHATE SYNTHASE"/>
    <property type="match status" value="1"/>
</dbReference>
<evidence type="ECO:0000256" key="2">
    <source>
        <dbReference type="ARBA" id="ARBA00005165"/>
    </source>
</evidence>
<evidence type="ECO:0000313" key="16">
    <source>
        <dbReference type="Proteomes" id="UP000023067"/>
    </source>
</evidence>
<keyword evidence="6 10" id="KW-0784">Thiamine biosynthesis</keyword>
<feature type="binding site" evidence="10">
    <location>
        <position position="224"/>
    </location>
    <ligand>
        <name>2-[(2R,5Z)-2-carboxy-4-methylthiazol-5(2H)-ylidene]ethyl phosphate</name>
        <dbReference type="ChEBI" id="CHEBI:62899"/>
    </ligand>
</feature>
<evidence type="ECO:0000256" key="4">
    <source>
        <dbReference type="ARBA" id="ARBA00022723"/>
    </source>
</evidence>
<protein>
    <recommendedName>
        <fullName evidence="10">Thiamine-phosphate synthase</fullName>
        <shortName evidence="10">TP synthase</shortName>
        <shortName evidence="10">TPS</shortName>
        <ecNumber evidence="10">2.5.1.3</ecNumber>
    </recommendedName>
    <alternativeName>
        <fullName evidence="10">Thiamine-phosphate pyrophosphorylase</fullName>
        <shortName evidence="10">TMP pyrophosphorylase</shortName>
        <shortName evidence="10">TMP-PPase</shortName>
    </alternativeName>
</protein>
<evidence type="ECO:0000259" key="14">
    <source>
        <dbReference type="Pfam" id="PF02581"/>
    </source>
</evidence>
<dbReference type="InterPro" id="IPR022998">
    <property type="entry name" value="ThiamineP_synth_TenI"/>
</dbReference>
<dbReference type="PATRIC" id="fig|396014.3.peg.627"/>
<feature type="binding site" evidence="10">
    <location>
        <position position="143"/>
    </location>
    <ligand>
        <name>Mg(2+)</name>
        <dbReference type="ChEBI" id="CHEBI:18420"/>
    </ligand>
</feature>
<dbReference type="HAMAP" id="MF_00097">
    <property type="entry name" value="TMP_synthase"/>
    <property type="match status" value="1"/>
</dbReference>
<dbReference type="CDD" id="cd00564">
    <property type="entry name" value="TMP_TenI"/>
    <property type="match status" value="1"/>
</dbReference>
<feature type="binding site" evidence="10">
    <location>
        <position position="124"/>
    </location>
    <ligand>
        <name>Mg(2+)</name>
        <dbReference type="ChEBI" id="CHEBI:18420"/>
    </ligand>
</feature>
<dbReference type="InterPro" id="IPR036206">
    <property type="entry name" value="ThiamineP_synth_sf"/>
</dbReference>
<dbReference type="NCBIfam" id="TIGR00693">
    <property type="entry name" value="thiE"/>
    <property type="match status" value="1"/>
</dbReference>
<dbReference type="GO" id="GO:0000287">
    <property type="term" value="F:magnesium ion binding"/>
    <property type="evidence" value="ECO:0007669"/>
    <property type="project" value="UniProtKB-UniRule"/>
</dbReference>
<organism evidence="15 16">
    <name type="scientific">Brachybacterium phenoliresistens</name>
    <dbReference type="NCBI Taxonomy" id="396014"/>
    <lineage>
        <taxon>Bacteria</taxon>
        <taxon>Bacillati</taxon>
        <taxon>Actinomycetota</taxon>
        <taxon>Actinomycetes</taxon>
        <taxon>Micrococcales</taxon>
        <taxon>Dermabacteraceae</taxon>
        <taxon>Brachybacterium</taxon>
    </lineage>
</organism>
<dbReference type="PANTHER" id="PTHR20857">
    <property type="entry name" value="THIAMINE-PHOSPHATE PYROPHOSPHORYLASE"/>
    <property type="match status" value="1"/>
</dbReference>
<feature type="binding site" evidence="10">
    <location>
        <begin position="91"/>
        <end position="95"/>
    </location>
    <ligand>
        <name>4-amino-2-methyl-5-(diphosphooxymethyl)pyrimidine</name>
        <dbReference type="ChEBI" id="CHEBI:57841"/>
    </ligand>
</feature>
<dbReference type="EC" id="2.5.1.3" evidence="10"/>
<dbReference type="OrthoDB" id="3243336at2"/>
<comment type="pathway">
    <text evidence="2 10 12">Cofactor biosynthesis; thiamine diphosphate biosynthesis; thiamine phosphate from 4-amino-2-methyl-5-diphosphomethylpyrimidine and 4-methyl-5-(2-phosphoethyl)-thiazole: step 1/1.</text>
</comment>
<dbReference type="GO" id="GO:0004789">
    <property type="term" value="F:thiamine-phosphate diphosphorylase activity"/>
    <property type="evidence" value="ECO:0007669"/>
    <property type="project" value="UniProtKB-UniRule"/>
</dbReference>
<evidence type="ECO:0000256" key="3">
    <source>
        <dbReference type="ARBA" id="ARBA00022679"/>
    </source>
</evidence>
<evidence type="ECO:0000256" key="11">
    <source>
        <dbReference type="RuleBase" id="RU003826"/>
    </source>
</evidence>
<comment type="cofactor">
    <cofactor evidence="10">
        <name>Mg(2+)</name>
        <dbReference type="ChEBI" id="CHEBI:18420"/>
    </cofactor>
    <text evidence="10">Binds 1 Mg(2+) ion per subunit.</text>
</comment>
<reference evidence="15 16" key="1">
    <citation type="submission" date="2014-02" db="EMBL/GenBank/DDBJ databases">
        <title>Genome sequence of Brachybacterium phenoliresistens strain W13A50.</title>
        <authorList>
            <person name="Wang X."/>
        </authorList>
    </citation>
    <scope>NUCLEOTIDE SEQUENCE [LARGE SCALE GENOMIC DNA]</scope>
    <source>
        <strain evidence="15 16">W13A50</strain>
    </source>
</reference>
<comment type="function">
    <text evidence="1 10">Condenses 4-methyl-5-(beta-hydroxyethyl)thiazole monophosphate (THZ-P) and 2-methyl-4-amino-5-hydroxymethyl pyrimidine pyrophosphate (HMP-PP) to form thiamine monophosphate (TMP).</text>
</comment>
<dbReference type="eggNOG" id="COG0352">
    <property type="taxonomic scope" value="Bacteria"/>
</dbReference>
<dbReference type="InterPro" id="IPR034291">
    <property type="entry name" value="TMP_synthase"/>
</dbReference>
<feature type="binding site" evidence="10">
    <location>
        <position position="192"/>
    </location>
    <ligand>
        <name>4-amino-2-methyl-5-(diphosphooxymethyl)pyrimidine</name>
        <dbReference type="ChEBI" id="CHEBI:57841"/>
    </ligand>
</feature>
<feature type="domain" description="Thiamine phosphate synthase/TenI" evidence="14">
    <location>
        <begin position="62"/>
        <end position="247"/>
    </location>
</feature>
<dbReference type="GO" id="GO:0005737">
    <property type="term" value="C:cytoplasm"/>
    <property type="evidence" value="ECO:0007669"/>
    <property type="project" value="TreeGrafter"/>
</dbReference>
<keyword evidence="16" id="KW-1185">Reference proteome</keyword>
<dbReference type="HOGENOM" id="CLU_018272_3_0_11"/>
<dbReference type="EMBL" id="JDYK01000003">
    <property type="protein sequence ID" value="EWS82089.1"/>
    <property type="molecule type" value="Genomic_DNA"/>
</dbReference>
<keyword evidence="4 10" id="KW-0479">Metal-binding</keyword>
<evidence type="ECO:0000256" key="5">
    <source>
        <dbReference type="ARBA" id="ARBA00022842"/>
    </source>
</evidence>
<accession>Z9JV88</accession>
<proteinExistence type="inferred from homology"/>
<sequence>MPGVPAPGTEEPAPSTAQSGAGTEEPGAITAQSGAAATAAARRRAVSPEGARRRGRLTRARLYVCVDLSRGLEELLAFAEAAFRGGVDILQVRDKSAEARAEVEALRALRPIADRFGALLAANDRADVAVLAGVDVLHLGQGDLTTADARSLVGPDVLIGRSTRTEEQMRQAHDDPGIDYFCTGPVWETPTKPGRAAVGLALPRAAAEHRDAAAHPTPFFAIGGVDLDRVPEVLSTGADRIVVVRAVTEAEDPEAAARALRAAVTGA</sequence>
<evidence type="ECO:0000256" key="1">
    <source>
        <dbReference type="ARBA" id="ARBA00003814"/>
    </source>
</evidence>
<evidence type="ECO:0000256" key="13">
    <source>
        <dbReference type="SAM" id="MobiDB-lite"/>
    </source>
</evidence>
<evidence type="ECO:0000313" key="15">
    <source>
        <dbReference type="EMBL" id="EWS82089.1"/>
    </source>
</evidence>
<dbReference type="InterPro" id="IPR013785">
    <property type="entry name" value="Aldolase_TIM"/>
</dbReference>
<dbReference type="Pfam" id="PF02581">
    <property type="entry name" value="TMP-TENI"/>
    <property type="match status" value="1"/>
</dbReference>
<evidence type="ECO:0000256" key="9">
    <source>
        <dbReference type="ARBA" id="ARBA00047883"/>
    </source>
</evidence>
<dbReference type="GO" id="GO:0009229">
    <property type="term" value="P:thiamine diphosphate biosynthetic process"/>
    <property type="evidence" value="ECO:0007669"/>
    <property type="project" value="UniProtKB-UniRule"/>
</dbReference>
<evidence type="ECO:0000256" key="6">
    <source>
        <dbReference type="ARBA" id="ARBA00022977"/>
    </source>
</evidence>
<feature type="region of interest" description="Disordered" evidence="13">
    <location>
        <begin position="1"/>
        <end position="34"/>
    </location>
</feature>
<evidence type="ECO:0000256" key="12">
    <source>
        <dbReference type="RuleBase" id="RU004253"/>
    </source>
</evidence>
<keyword evidence="5 10" id="KW-0460">Magnesium</keyword>
<dbReference type="GO" id="GO:0009228">
    <property type="term" value="P:thiamine biosynthetic process"/>
    <property type="evidence" value="ECO:0007669"/>
    <property type="project" value="UniProtKB-KW"/>
</dbReference>